<evidence type="ECO:0000256" key="4">
    <source>
        <dbReference type="ARBA" id="ARBA00008391"/>
    </source>
</evidence>
<dbReference type="PANTHER" id="PTHR11776">
    <property type="entry name" value="ADENINE PHOSPHORIBOSYLTRANSFERASE"/>
    <property type="match status" value="1"/>
</dbReference>
<dbReference type="SUPFAM" id="SSF53271">
    <property type="entry name" value="PRTase-like"/>
    <property type="match status" value="1"/>
</dbReference>
<evidence type="ECO:0000256" key="8">
    <source>
        <dbReference type="ARBA" id="ARBA00022676"/>
    </source>
</evidence>
<evidence type="ECO:0000313" key="11">
    <source>
        <dbReference type="EMBL" id="RZB68520.1"/>
    </source>
</evidence>
<dbReference type="Gene3D" id="3.40.50.2020">
    <property type="match status" value="1"/>
</dbReference>
<comment type="similarity">
    <text evidence="4">Belongs to the purine/pyrimidine phosphoribosyltransferase family.</text>
</comment>
<evidence type="ECO:0000256" key="6">
    <source>
        <dbReference type="ARBA" id="ARBA00011893"/>
    </source>
</evidence>
<dbReference type="EC" id="2.4.2.7" evidence="6"/>
<gene>
    <name evidence="11" type="ORF">D0Y65_038342</name>
</gene>
<comment type="subunit">
    <text evidence="5">Homodimer.</text>
</comment>
<reference evidence="11 12" key="1">
    <citation type="submission" date="2018-09" db="EMBL/GenBank/DDBJ databases">
        <title>A high-quality reference genome of wild soybean provides a powerful tool to mine soybean genomes.</title>
        <authorList>
            <person name="Xie M."/>
            <person name="Chung C.Y.L."/>
            <person name="Li M.-W."/>
            <person name="Wong F.-L."/>
            <person name="Chan T.-F."/>
            <person name="Lam H.-M."/>
        </authorList>
    </citation>
    <scope>NUCLEOTIDE SEQUENCE [LARGE SCALE GENOMIC DNA]</scope>
    <source>
        <strain evidence="12">cv. W05</strain>
        <tissue evidence="11">Hypocotyl of etiolated seedlings</tissue>
    </source>
</reference>
<keyword evidence="10" id="KW-0660">Purine salvage</keyword>
<evidence type="ECO:0000256" key="2">
    <source>
        <dbReference type="ARBA" id="ARBA00004496"/>
    </source>
</evidence>
<keyword evidence="8 11" id="KW-0328">Glycosyltransferase</keyword>
<keyword evidence="7" id="KW-0963">Cytoplasm</keyword>
<dbReference type="Proteomes" id="UP000289340">
    <property type="component" value="Chromosome 14"/>
</dbReference>
<comment type="catalytic activity">
    <reaction evidence="1">
        <text>AMP + diphosphate = 5-phospho-alpha-D-ribose 1-diphosphate + adenine</text>
        <dbReference type="Rhea" id="RHEA:16609"/>
        <dbReference type="ChEBI" id="CHEBI:16708"/>
        <dbReference type="ChEBI" id="CHEBI:33019"/>
        <dbReference type="ChEBI" id="CHEBI:58017"/>
        <dbReference type="ChEBI" id="CHEBI:456215"/>
        <dbReference type="EC" id="2.4.2.7"/>
    </reaction>
</comment>
<dbReference type="SMR" id="A0A445H4E0"/>
<dbReference type="InterPro" id="IPR029057">
    <property type="entry name" value="PRTase-like"/>
</dbReference>
<comment type="pathway">
    <text evidence="3">Purine metabolism; AMP biosynthesis via salvage pathway; AMP from adenine: step 1/1.</text>
</comment>
<dbReference type="GO" id="GO:0006166">
    <property type="term" value="P:purine ribonucleoside salvage"/>
    <property type="evidence" value="ECO:0007669"/>
    <property type="project" value="UniProtKB-KW"/>
</dbReference>
<name>A0A445H4E0_GLYSO</name>
<dbReference type="GO" id="GO:0003999">
    <property type="term" value="F:adenine phosphoribosyltransferase activity"/>
    <property type="evidence" value="ECO:0007669"/>
    <property type="project" value="UniProtKB-EC"/>
</dbReference>
<evidence type="ECO:0000256" key="5">
    <source>
        <dbReference type="ARBA" id="ARBA00011738"/>
    </source>
</evidence>
<evidence type="ECO:0000256" key="1">
    <source>
        <dbReference type="ARBA" id="ARBA00000868"/>
    </source>
</evidence>
<sequence>MLFALIHEHSRLSSCFPVSLKPHVYRDLAVTCGICPHPRDLVVVQMLPCSKKVMFECIKNEFLLCFVGIEARGFIFGSPIALAIRAKFVPLRKPKKFPEHILEYGRDCLEMHVVVDDLIATGGKLCAAMDLLGNHSIISLCISIIPLPAYKLFASK</sequence>
<protein>
    <recommendedName>
        <fullName evidence="6">adenine phosphoribosyltransferase</fullName>
        <ecNumber evidence="6">2.4.2.7</ecNumber>
    </recommendedName>
</protein>
<keyword evidence="9 11" id="KW-0808">Transferase</keyword>
<evidence type="ECO:0000256" key="7">
    <source>
        <dbReference type="ARBA" id="ARBA00022490"/>
    </source>
</evidence>
<evidence type="ECO:0000313" key="12">
    <source>
        <dbReference type="Proteomes" id="UP000289340"/>
    </source>
</evidence>
<dbReference type="InterPro" id="IPR050120">
    <property type="entry name" value="Adenine_PRTase"/>
</dbReference>
<evidence type="ECO:0000256" key="9">
    <source>
        <dbReference type="ARBA" id="ARBA00022679"/>
    </source>
</evidence>
<dbReference type="GO" id="GO:0005829">
    <property type="term" value="C:cytosol"/>
    <property type="evidence" value="ECO:0007669"/>
    <property type="project" value="TreeGrafter"/>
</dbReference>
<dbReference type="PANTHER" id="PTHR11776:SF7">
    <property type="entry name" value="PHOSPHORIBOSYLTRANSFERASE DOMAIN-CONTAINING PROTEIN"/>
    <property type="match status" value="1"/>
</dbReference>
<evidence type="ECO:0000256" key="10">
    <source>
        <dbReference type="ARBA" id="ARBA00022726"/>
    </source>
</evidence>
<proteinExistence type="inferred from homology"/>
<keyword evidence="12" id="KW-1185">Reference proteome</keyword>
<evidence type="ECO:0000256" key="3">
    <source>
        <dbReference type="ARBA" id="ARBA00004659"/>
    </source>
</evidence>
<dbReference type="AlphaFoldDB" id="A0A445H4E0"/>
<comment type="subcellular location">
    <subcellularLocation>
        <location evidence="2">Cytoplasm</location>
    </subcellularLocation>
</comment>
<dbReference type="CDD" id="cd06223">
    <property type="entry name" value="PRTases_typeI"/>
    <property type="match status" value="1"/>
</dbReference>
<dbReference type="EMBL" id="QZWG01000014">
    <property type="protein sequence ID" value="RZB68520.1"/>
    <property type="molecule type" value="Genomic_DNA"/>
</dbReference>
<accession>A0A445H4E0</accession>
<comment type="caution">
    <text evidence="11">The sequence shown here is derived from an EMBL/GenBank/DDBJ whole genome shotgun (WGS) entry which is preliminary data.</text>
</comment>
<dbReference type="InterPro" id="IPR000836">
    <property type="entry name" value="PRTase_dom"/>
</dbReference>
<organism evidence="11 12">
    <name type="scientific">Glycine soja</name>
    <name type="common">Wild soybean</name>
    <dbReference type="NCBI Taxonomy" id="3848"/>
    <lineage>
        <taxon>Eukaryota</taxon>
        <taxon>Viridiplantae</taxon>
        <taxon>Streptophyta</taxon>
        <taxon>Embryophyta</taxon>
        <taxon>Tracheophyta</taxon>
        <taxon>Spermatophyta</taxon>
        <taxon>Magnoliopsida</taxon>
        <taxon>eudicotyledons</taxon>
        <taxon>Gunneridae</taxon>
        <taxon>Pentapetalae</taxon>
        <taxon>rosids</taxon>
        <taxon>fabids</taxon>
        <taxon>Fabales</taxon>
        <taxon>Fabaceae</taxon>
        <taxon>Papilionoideae</taxon>
        <taxon>50 kb inversion clade</taxon>
        <taxon>NPAAA clade</taxon>
        <taxon>indigoferoid/millettioid clade</taxon>
        <taxon>Phaseoleae</taxon>
        <taxon>Glycine</taxon>
        <taxon>Glycine subgen. Soja</taxon>
    </lineage>
</organism>